<evidence type="ECO:0000256" key="2">
    <source>
        <dbReference type="SAM" id="SignalP"/>
    </source>
</evidence>
<dbReference type="Proteomes" id="UP000010164">
    <property type="component" value="Unassembled WGS sequence"/>
</dbReference>
<dbReference type="InterPro" id="IPR027385">
    <property type="entry name" value="Beta-barrel_OMP"/>
</dbReference>
<organism evidence="4 5">
    <name type="scientific">Alcanivorax hongdengensis A-11-3</name>
    <dbReference type="NCBI Taxonomy" id="1177179"/>
    <lineage>
        <taxon>Bacteria</taxon>
        <taxon>Pseudomonadati</taxon>
        <taxon>Pseudomonadota</taxon>
        <taxon>Gammaproteobacteria</taxon>
        <taxon>Oceanospirillales</taxon>
        <taxon>Alcanivoracaceae</taxon>
        <taxon>Alcanivorax</taxon>
    </lineage>
</organism>
<dbReference type="EMBL" id="AMRJ01000003">
    <property type="protein sequence ID" value="EKF75488.1"/>
    <property type="molecule type" value="Genomic_DNA"/>
</dbReference>
<dbReference type="PATRIC" id="fig|1177179.3.peg.796"/>
<feature type="chain" id="PRO_5003947927" description="Outer membrane protein beta-barrel domain-containing protein" evidence="2">
    <location>
        <begin position="23"/>
        <end position="199"/>
    </location>
</feature>
<accession>L0WF76</accession>
<gene>
    <name evidence="4" type="ORF">A11A3_03989</name>
</gene>
<dbReference type="RefSeq" id="WP_008927984.1">
    <property type="nucleotide sequence ID" value="NZ_AMRJ01000003.1"/>
</dbReference>
<dbReference type="STRING" id="1177179.A11A3_03989"/>
<evidence type="ECO:0000256" key="1">
    <source>
        <dbReference type="ARBA" id="ARBA00022729"/>
    </source>
</evidence>
<dbReference type="AlphaFoldDB" id="L0WF76"/>
<evidence type="ECO:0000259" key="3">
    <source>
        <dbReference type="Pfam" id="PF13505"/>
    </source>
</evidence>
<evidence type="ECO:0000313" key="4">
    <source>
        <dbReference type="EMBL" id="EKF75488.1"/>
    </source>
</evidence>
<sequence length="199" mass="21684">MLKKTILTSAIAIAVSSPAAFAEQRTAPVRDNGFSYTYGQLAYDRWDLDDGQDIDAITGEGAFALDEHLFLRGGLNFYDGDYRYGDLDGNQIYGGLGFHTPLQRGLDLVGSADIIYDDHDFDPGGSDDELGYELRAGVRHATTDKLELSGGLTYQDIYDGDLGVYGQGLVKVTPVVDLGARVIVGDDRDTFGVFGRYNF</sequence>
<feature type="domain" description="Outer membrane protein beta-barrel" evidence="3">
    <location>
        <begin position="11"/>
        <end position="159"/>
    </location>
</feature>
<keyword evidence="1 2" id="KW-0732">Signal</keyword>
<dbReference type="OrthoDB" id="6076224at2"/>
<dbReference type="Pfam" id="PF13505">
    <property type="entry name" value="OMP_b-brl"/>
    <property type="match status" value="1"/>
</dbReference>
<feature type="signal peptide" evidence="2">
    <location>
        <begin position="1"/>
        <end position="22"/>
    </location>
</feature>
<evidence type="ECO:0000313" key="5">
    <source>
        <dbReference type="Proteomes" id="UP000010164"/>
    </source>
</evidence>
<name>L0WF76_9GAMM</name>
<keyword evidence="5" id="KW-1185">Reference proteome</keyword>
<comment type="caution">
    <text evidence="4">The sequence shown here is derived from an EMBL/GenBank/DDBJ whole genome shotgun (WGS) entry which is preliminary data.</text>
</comment>
<proteinExistence type="predicted"/>
<dbReference type="eggNOG" id="COG3637">
    <property type="taxonomic scope" value="Bacteria"/>
</dbReference>
<reference evidence="4 5" key="1">
    <citation type="journal article" date="2012" name="J. Bacteriol.">
        <title>Genome Sequence of the Alkane-Degrading Bacterium Alcanivorax hongdengensis Type Strain A-11-3.</title>
        <authorList>
            <person name="Lai Q."/>
            <person name="Shao Z."/>
        </authorList>
    </citation>
    <scope>NUCLEOTIDE SEQUENCE [LARGE SCALE GENOMIC DNA]</scope>
    <source>
        <strain evidence="4 5">A-11-3</strain>
    </source>
</reference>
<protein>
    <recommendedName>
        <fullName evidence="3">Outer membrane protein beta-barrel domain-containing protein</fullName>
    </recommendedName>
</protein>